<evidence type="ECO:0000313" key="4">
    <source>
        <dbReference type="EMBL" id="STX51046.1"/>
    </source>
</evidence>
<proteinExistence type="predicted"/>
<organism evidence="4 5">
    <name type="scientific">Legionella busanensis</name>
    <dbReference type="NCBI Taxonomy" id="190655"/>
    <lineage>
        <taxon>Bacteria</taxon>
        <taxon>Pseudomonadati</taxon>
        <taxon>Pseudomonadota</taxon>
        <taxon>Gammaproteobacteria</taxon>
        <taxon>Legionellales</taxon>
        <taxon>Legionellaceae</taxon>
        <taxon>Legionella</taxon>
    </lineage>
</organism>
<dbReference type="EMBL" id="UGOD01000001">
    <property type="protein sequence ID" value="STX51046.1"/>
    <property type="molecule type" value="Genomic_DNA"/>
</dbReference>
<feature type="domain" description="Outer membrane protein beta-barrel" evidence="3">
    <location>
        <begin position="10"/>
        <end position="194"/>
    </location>
</feature>
<dbReference type="RefSeq" id="WP_115330708.1">
    <property type="nucleotide sequence ID" value="NZ_CAAAHP010000001.1"/>
</dbReference>
<accession>A0A378JIA6</accession>
<evidence type="ECO:0000313" key="5">
    <source>
        <dbReference type="Proteomes" id="UP000254794"/>
    </source>
</evidence>
<gene>
    <name evidence="4" type="ORF">NCTC13316_01136</name>
</gene>
<reference evidence="4 5" key="1">
    <citation type="submission" date="2018-06" db="EMBL/GenBank/DDBJ databases">
        <authorList>
            <consortium name="Pathogen Informatics"/>
            <person name="Doyle S."/>
        </authorList>
    </citation>
    <scope>NUCLEOTIDE SEQUENCE [LARGE SCALE GENOMIC DNA]</scope>
    <source>
        <strain evidence="4 5">NCTC13316</strain>
    </source>
</reference>
<dbReference type="InterPro" id="IPR011250">
    <property type="entry name" value="OMP/PagP_B-barrel"/>
</dbReference>
<protein>
    <recommendedName>
        <fullName evidence="3">Outer membrane protein beta-barrel domain-containing protein</fullName>
    </recommendedName>
</protein>
<feature type="chain" id="PRO_5016970041" description="Outer membrane protein beta-barrel domain-containing protein" evidence="2">
    <location>
        <begin position="21"/>
        <end position="235"/>
    </location>
</feature>
<dbReference type="Gene3D" id="2.40.160.20">
    <property type="match status" value="1"/>
</dbReference>
<dbReference type="Proteomes" id="UP000254794">
    <property type="component" value="Unassembled WGS sequence"/>
</dbReference>
<dbReference type="AlphaFoldDB" id="A0A378JIA6"/>
<evidence type="ECO:0000256" key="2">
    <source>
        <dbReference type="SAM" id="SignalP"/>
    </source>
</evidence>
<dbReference type="SUPFAM" id="SSF56925">
    <property type="entry name" value="OMPA-like"/>
    <property type="match status" value="1"/>
</dbReference>
<evidence type="ECO:0000256" key="1">
    <source>
        <dbReference type="ARBA" id="ARBA00022729"/>
    </source>
</evidence>
<dbReference type="InterPro" id="IPR027385">
    <property type="entry name" value="Beta-barrel_OMP"/>
</dbReference>
<keyword evidence="1 2" id="KW-0732">Signal</keyword>
<evidence type="ECO:0000259" key="3">
    <source>
        <dbReference type="Pfam" id="PF13505"/>
    </source>
</evidence>
<name>A0A378JIA6_9GAMM</name>
<dbReference type="OrthoDB" id="5649744at2"/>
<dbReference type="Pfam" id="PF13505">
    <property type="entry name" value="OMP_b-brl"/>
    <property type="match status" value="1"/>
</dbReference>
<feature type="signal peptide" evidence="2">
    <location>
        <begin position="1"/>
        <end position="20"/>
    </location>
</feature>
<sequence>MNKKIIFTLSALSLTFTAHANWYAGINLGINDVNIEKNLTYPIDEAQPTSSHFDNTYTNFHGQLTAGYEFLFPNLMGIALEGNADIFTGKSKYTVNDWFFTADVRAKEKLEYGFGLFILPEYQFNPFMRVFAGPGIETAQFNINFNNTAGDVGVSGKAKEWLTGWAVKVGTAGRIWDNTDLVFTYQFTQYESLTQTRMEPLSGDFLRGRYKPYVNLFMIGLKFNLPDATVNYVTK</sequence>
<keyword evidence="5" id="KW-1185">Reference proteome</keyword>